<sequence>MVLEINFGDFYVKTNLTKIKRKVLYPIFRDIILASKRVFYTQPLSQLCPIDF</sequence>
<reference evidence="1 2" key="2">
    <citation type="journal article" date="2012" name="Environ. Microbiol.">
        <title>Characterization of the first alginolytic operons in a marine bacterium: from their emergence in marine Flavobacteriia to their independent transfers to marine Proteobacteria and human gut Bacteroides.</title>
        <authorList>
            <person name="Thomas F."/>
            <person name="Barbeyron T."/>
            <person name="Tonon T."/>
            <person name="Genicot S."/>
            <person name="Czjzek M."/>
            <person name="Michel G."/>
        </authorList>
    </citation>
    <scope>NUCLEOTIDE SEQUENCE [LARGE SCALE GENOMIC DNA]</scope>
    <source>
        <strain evidence="2">DSM 12802 / CCUG 47099 / CIP 106680 / NCIMB 13871 / Dsij</strain>
    </source>
</reference>
<protein>
    <submittedName>
        <fullName evidence="1">Uncharacterized protein</fullName>
    </submittedName>
</protein>
<accession>G0L221</accession>
<dbReference type="AlphaFoldDB" id="G0L221"/>
<organism evidence="1 2">
    <name type="scientific">Zobellia galactanivorans (strain DSM 12802 / CCUG 47099 / CIP 106680 / NCIMB 13871 / Dsij)</name>
    <dbReference type="NCBI Taxonomy" id="63186"/>
    <lineage>
        <taxon>Bacteria</taxon>
        <taxon>Pseudomonadati</taxon>
        <taxon>Bacteroidota</taxon>
        <taxon>Flavobacteriia</taxon>
        <taxon>Flavobacteriales</taxon>
        <taxon>Flavobacteriaceae</taxon>
        <taxon>Zobellia</taxon>
    </lineage>
</organism>
<keyword evidence="2" id="KW-1185">Reference proteome</keyword>
<proteinExistence type="predicted"/>
<dbReference type="KEGG" id="zga:ZOBELLIA_812"/>
<evidence type="ECO:0000313" key="1">
    <source>
        <dbReference type="EMBL" id="CAZ94877.1"/>
    </source>
</evidence>
<reference evidence="2" key="1">
    <citation type="submission" date="2009-07" db="EMBL/GenBank/DDBJ databases">
        <title>Complete genome sequence of Zobellia galactanivorans Dsij.</title>
        <authorList>
            <consortium name="Genoscope - CEA"/>
        </authorList>
    </citation>
    <scope>NUCLEOTIDE SEQUENCE [LARGE SCALE GENOMIC DNA]</scope>
    <source>
        <strain evidence="2">DSM 12802 / CCUG 47099 / CIP 106680 / NCIMB 13871 / Dsij</strain>
    </source>
</reference>
<dbReference type="Proteomes" id="UP000008898">
    <property type="component" value="Chromosome"/>
</dbReference>
<name>G0L221_ZOBGA</name>
<dbReference type="STRING" id="63186.ZOBELLIA_812"/>
<evidence type="ECO:0000313" key="2">
    <source>
        <dbReference type="Proteomes" id="UP000008898"/>
    </source>
</evidence>
<dbReference type="HOGENOM" id="CLU_3086458_0_0_10"/>
<dbReference type="EMBL" id="FP476056">
    <property type="protein sequence ID" value="CAZ94877.1"/>
    <property type="molecule type" value="Genomic_DNA"/>
</dbReference>
<gene>
    <name evidence="1" type="ordered locus">zobellia_812</name>
</gene>